<comment type="caution">
    <text evidence="2">The sequence shown here is derived from an EMBL/GenBank/DDBJ whole genome shotgun (WGS) entry which is preliminary data.</text>
</comment>
<protein>
    <submittedName>
        <fullName evidence="2">Uncharacterized protein</fullName>
    </submittedName>
</protein>
<name>A0A9W4XFY3_9PLEO</name>
<evidence type="ECO:0000313" key="2">
    <source>
        <dbReference type="EMBL" id="CAI6317528.1"/>
    </source>
</evidence>
<keyword evidence="3" id="KW-1185">Reference proteome</keyword>
<feature type="region of interest" description="Disordered" evidence="1">
    <location>
        <begin position="431"/>
        <end position="464"/>
    </location>
</feature>
<feature type="compositionally biased region" description="Low complexity" evidence="1">
    <location>
        <begin position="78"/>
        <end position="87"/>
    </location>
</feature>
<feature type="compositionally biased region" description="Polar residues" evidence="1">
    <location>
        <begin position="61"/>
        <end position="77"/>
    </location>
</feature>
<sequence length="464" mass="52602">MILCGTKAGLTPQIRLRSRDCQEVFTEYLNLQDARPSLSLSLTLHTMSYNNSYNHFPAGTAPSSRRSLNPHPHSNSFQNQNPYAQTPYNPPPPSPYQHGPNNPQSFAPPMQESVSDAPSSKLQLYQGMTFCPGLPKFPVARYLPPRGQILNFMEKQFQGHGPCHLDNCPRCGQPKSTHPGIWSDCQNPCFCHGKMMHTFMCPDLYSTTNKIGRIFKWPGKYELPSYVQIQPNTDEVEILRKNGYIKSTGSFQDILPQFTAKALSLERELNIIHQGPLGRPGYDYSVMRSDHRYAPTPTYDAKSNHGEVFRHATRQSNIPPSQRPQKIQHSLGIAQTQIMPRPNQQPPHSNLPSYAPSWYGDLPAQVHSDLTRIPETHSSSVTGHISRRYRDNHSQTIEISNIRAQLSQCQEDLRRHQQYIALMGLNPLPPMRSLAPQITREPDAKDRFANMRRDESPSSTSRTD</sequence>
<feature type="compositionally biased region" description="Basic and acidic residues" evidence="1">
    <location>
        <begin position="440"/>
        <end position="456"/>
    </location>
</feature>
<accession>A0A9W4XFY3</accession>
<gene>
    <name evidence="2" type="ORF">PDIGIT_LOCUS3465</name>
</gene>
<evidence type="ECO:0000256" key="1">
    <source>
        <dbReference type="SAM" id="MobiDB-lite"/>
    </source>
</evidence>
<feature type="region of interest" description="Disordered" evidence="1">
    <location>
        <begin position="56"/>
        <end position="118"/>
    </location>
</feature>
<evidence type="ECO:0000313" key="3">
    <source>
        <dbReference type="Proteomes" id="UP001152607"/>
    </source>
</evidence>
<dbReference type="EMBL" id="CAOQHR010000002">
    <property type="protein sequence ID" value="CAI6317528.1"/>
    <property type="molecule type" value="Genomic_DNA"/>
</dbReference>
<dbReference type="Proteomes" id="UP001152607">
    <property type="component" value="Unassembled WGS sequence"/>
</dbReference>
<reference evidence="2" key="1">
    <citation type="submission" date="2023-01" db="EMBL/GenBank/DDBJ databases">
        <authorList>
            <person name="Van Ghelder C."/>
            <person name="Rancurel C."/>
        </authorList>
    </citation>
    <scope>NUCLEOTIDE SEQUENCE</scope>
    <source>
        <strain evidence="2">CNCM I-4278</strain>
    </source>
</reference>
<organism evidence="2 3">
    <name type="scientific">Periconia digitata</name>
    <dbReference type="NCBI Taxonomy" id="1303443"/>
    <lineage>
        <taxon>Eukaryota</taxon>
        <taxon>Fungi</taxon>
        <taxon>Dikarya</taxon>
        <taxon>Ascomycota</taxon>
        <taxon>Pezizomycotina</taxon>
        <taxon>Dothideomycetes</taxon>
        <taxon>Pleosporomycetidae</taxon>
        <taxon>Pleosporales</taxon>
        <taxon>Massarineae</taxon>
        <taxon>Periconiaceae</taxon>
        <taxon>Periconia</taxon>
    </lineage>
</organism>
<proteinExistence type="predicted"/>
<dbReference type="AlphaFoldDB" id="A0A9W4XFY3"/>